<reference evidence="2 3" key="1">
    <citation type="submission" date="2019-04" db="EMBL/GenBank/DDBJ databases">
        <title>Chromosome genome assembly for Takifugu flavidus.</title>
        <authorList>
            <person name="Xiao S."/>
        </authorList>
    </citation>
    <scope>NUCLEOTIDE SEQUENCE [LARGE SCALE GENOMIC DNA]</scope>
    <source>
        <strain evidence="2">HTHZ2018</strain>
        <tissue evidence="2">Muscle</tissue>
    </source>
</reference>
<sequence>MRQSKMTNGTDTGEERRGEERRGEERRGEEKRREETMTQWGDRGLSVGIRKKSRVPGVMITQFTETLPEGQSHPDFTRKPIALTIQEDEYRERGEKQKNYTRNNIITDVLGEEERRGG</sequence>
<protein>
    <submittedName>
        <fullName evidence="2">Uncharacterized protein</fullName>
    </submittedName>
</protein>
<evidence type="ECO:0000313" key="2">
    <source>
        <dbReference type="EMBL" id="TWW62401.1"/>
    </source>
</evidence>
<dbReference type="EMBL" id="RHFK02000017">
    <property type="protein sequence ID" value="TWW62401.1"/>
    <property type="molecule type" value="Genomic_DNA"/>
</dbReference>
<comment type="caution">
    <text evidence="2">The sequence shown here is derived from an EMBL/GenBank/DDBJ whole genome shotgun (WGS) entry which is preliminary data.</text>
</comment>
<proteinExistence type="predicted"/>
<keyword evidence="3" id="KW-1185">Reference proteome</keyword>
<accession>A0A5C6N7Z0</accession>
<name>A0A5C6N7Z0_9TELE</name>
<evidence type="ECO:0000313" key="3">
    <source>
        <dbReference type="Proteomes" id="UP000324091"/>
    </source>
</evidence>
<dbReference type="AlphaFoldDB" id="A0A5C6N7Z0"/>
<dbReference type="Proteomes" id="UP000324091">
    <property type="component" value="Chromosome 4"/>
</dbReference>
<gene>
    <name evidence="2" type="ORF">D4764_04G0010480</name>
</gene>
<feature type="compositionally biased region" description="Basic and acidic residues" evidence="1">
    <location>
        <begin position="13"/>
        <end position="36"/>
    </location>
</feature>
<feature type="region of interest" description="Disordered" evidence="1">
    <location>
        <begin position="1"/>
        <end position="48"/>
    </location>
</feature>
<organism evidence="2 3">
    <name type="scientific">Takifugu flavidus</name>
    <name type="common">sansaifugu</name>
    <dbReference type="NCBI Taxonomy" id="433684"/>
    <lineage>
        <taxon>Eukaryota</taxon>
        <taxon>Metazoa</taxon>
        <taxon>Chordata</taxon>
        <taxon>Craniata</taxon>
        <taxon>Vertebrata</taxon>
        <taxon>Euteleostomi</taxon>
        <taxon>Actinopterygii</taxon>
        <taxon>Neopterygii</taxon>
        <taxon>Teleostei</taxon>
        <taxon>Neoteleostei</taxon>
        <taxon>Acanthomorphata</taxon>
        <taxon>Eupercaria</taxon>
        <taxon>Tetraodontiformes</taxon>
        <taxon>Tetradontoidea</taxon>
        <taxon>Tetraodontidae</taxon>
        <taxon>Takifugu</taxon>
    </lineage>
</organism>
<feature type="compositionally biased region" description="Polar residues" evidence="1">
    <location>
        <begin position="1"/>
        <end position="11"/>
    </location>
</feature>
<evidence type="ECO:0000256" key="1">
    <source>
        <dbReference type="SAM" id="MobiDB-lite"/>
    </source>
</evidence>